<accession>A0A2P2Q8T6</accession>
<dbReference type="EMBL" id="GGEC01082883">
    <property type="protein sequence ID" value="MBX63367.1"/>
    <property type="molecule type" value="Transcribed_RNA"/>
</dbReference>
<reference evidence="1" key="1">
    <citation type="submission" date="2018-02" db="EMBL/GenBank/DDBJ databases">
        <title>Rhizophora mucronata_Transcriptome.</title>
        <authorList>
            <person name="Meera S.P."/>
            <person name="Sreeshan A."/>
            <person name="Augustine A."/>
        </authorList>
    </citation>
    <scope>NUCLEOTIDE SEQUENCE</scope>
    <source>
        <tissue evidence="1">Leaf</tissue>
    </source>
</reference>
<sequence length="20" mass="2447">MRVQLKAQRWLFTEQEAQIA</sequence>
<protein>
    <submittedName>
        <fullName evidence="1">Uncharacterized protein</fullName>
    </submittedName>
</protein>
<organism evidence="1">
    <name type="scientific">Rhizophora mucronata</name>
    <name type="common">Asiatic mangrove</name>
    <dbReference type="NCBI Taxonomy" id="61149"/>
    <lineage>
        <taxon>Eukaryota</taxon>
        <taxon>Viridiplantae</taxon>
        <taxon>Streptophyta</taxon>
        <taxon>Embryophyta</taxon>
        <taxon>Tracheophyta</taxon>
        <taxon>Spermatophyta</taxon>
        <taxon>Magnoliopsida</taxon>
        <taxon>eudicotyledons</taxon>
        <taxon>Gunneridae</taxon>
        <taxon>Pentapetalae</taxon>
        <taxon>rosids</taxon>
        <taxon>fabids</taxon>
        <taxon>Malpighiales</taxon>
        <taxon>Rhizophoraceae</taxon>
        <taxon>Rhizophora</taxon>
    </lineage>
</organism>
<proteinExistence type="predicted"/>
<evidence type="ECO:0000313" key="1">
    <source>
        <dbReference type="EMBL" id="MBX63367.1"/>
    </source>
</evidence>
<dbReference type="AlphaFoldDB" id="A0A2P2Q8T6"/>
<name>A0A2P2Q8T6_RHIMU</name>